<evidence type="ECO:0000256" key="12">
    <source>
        <dbReference type="ARBA" id="ARBA00023268"/>
    </source>
</evidence>
<dbReference type="AlphaFoldDB" id="A0A7G9YWJ5"/>
<dbReference type="InterPro" id="IPR029052">
    <property type="entry name" value="Metallo-depent_PP-like"/>
</dbReference>
<sequence>MNVRNLGEGERKRKGIEIVKRFADLGFQAQPEAIDLLSGYKNECRFGLDEIVENVTSSLDTATFVISGEQIAEFIRNGRAVAIEKERSTIKTQTPPPPAAAAPTIIESFSDSSRRDVDHKDFLPQFLDRYERISRVIKQRLNNCGQIRFIRNGRGNGLNGEEVSVVGMVSSINKTARGNLRVDLEDPSGQLMIILQPQEEIVPDEIIGVTGSLSDKGYLFANKIIRPDVPYRSSSSQASLALPFKSVLGEEGEETGETQKPVYAVFISDMHVGSKTFLEESWDSFVQWLKREAKRIGIAYLVVAGDIVDGIGVYPGQEEDLSITDVDEQYKIAAGYFHALPAHIHTVIAPGNHDAVRNAEPQPPLPAHLRQLFPENTCFVSNPAYIKIGGRLVLVYHGQSYDDFVSSVSRLNYSQPEAVMAEMLKRRHIAPTYGNVVSIIPNGHDYGIIDPVPDIFLCGHVHTVGISKYRDVLLINSGTWQSQTPYQKKRDINPVPGCATLVELCKMETKVMDFRTGSGSERRRGSIAEAG</sequence>
<keyword evidence="6 15" id="KW-0235">DNA replication</keyword>
<dbReference type="GO" id="GO:0042575">
    <property type="term" value="C:DNA polymerase complex"/>
    <property type="evidence" value="ECO:0007669"/>
    <property type="project" value="TreeGrafter"/>
</dbReference>
<evidence type="ECO:0000256" key="14">
    <source>
        <dbReference type="ARBA" id="ARBA00049244"/>
    </source>
</evidence>
<dbReference type="PANTHER" id="PTHR10416">
    <property type="entry name" value="DNA POLYMERASE DELTA SUBUNIT 2"/>
    <property type="match status" value="1"/>
</dbReference>
<accession>A0A7G9YWJ5</accession>
<organism evidence="17">
    <name type="scientific">Candidatus Methanophagaceae archaeon ANME-1 ERB6</name>
    <dbReference type="NCBI Taxonomy" id="2759912"/>
    <lineage>
        <taxon>Archaea</taxon>
        <taxon>Methanobacteriati</taxon>
        <taxon>Methanobacteriota</taxon>
        <taxon>Stenosarchaea group</taxon>
        <taxon>Methanomicrobia</taxon>
        <taxon>Candidatus Methanophagales</taxon>
        <taxon>Candidatus Methanophagaceae</taxon>
    </lineage>
</organism>
<dbReference type="GO" id="GO:0003677">
    <property type="term" value="F:DNA binding"/>
    <property type="evidence" value="ECO:0007669"/>
    <property type="project" value="UniProtKB-UniRule"/>
</dbReference>
<evidence type="ECO:0000256" key="15">
    <source>
        <dbReference type="HAMAP-Rule" id="MF_00325"/>
    </source>
</evidence>
<dbReference type="EC" id="3.1.11.1" evidence="15"/>
<protein>
    <recommendedName>
        <fullName evidence="15">DNA polymerase II small subunit</fullName>
        <shortName evidence="15">Pol II</shortName>
        <ecNumber evidence="15">2.7.7.7</ecNumber>
    </recommendedName>
    <alternativeName>
        <fullName evidence="15">Exodeoxyribonuclease small subunit</fullName>
        <ecNumber evidence="15">3.1.11.1</ecNumber>
    </alternativeName>
</protein>
<dbReference type="GO" id="GO:0003887">
    <property type="term" value="F:DNA-directed DNA polymerase activity"/>
    <property type="evidence" value="ECO:0007669"/>
    <property type="project" value="UniProtKB-UniRule"/>
</dbReference>
<dbReference type="EC" id="2.7.7.7" evidence="15"/>
<dbReference type="CDD" id="cd07386">
    <property type="entry name" value="MPP_DNA_pol_II_small_archeal_C"/>
    <property type="match status" value="1"/>
</dbReference>
<evidence type="ECO:0000256" key="1">
    <source>
        <dbReference type="ARBA" id="ARBA00000563"/>
    </source>
</evidence>
<gene>
    <name evidence="15" type="primary">polB</name>
    <name evidence="17" type="ORF">CJELADDK_00058</name>
</gene>
<keyword evidence="10 15" id="KW-0239">DNA-directed DNA polymerase</keyword>
<evidence type="ECO:0000256" key="2">
    <source>
        <dbReference type="ARBA" id="ARBA00006035"/>
    </source>
</evidence>
<keyword evidence="4 15" id="KW-0808">Transferase</keyword>
<evidence type="ECO:0000259" key="16">
    <source>
        <dbReference type="Pfam" id="PF04042"/>
    </source>
</evidence>
<evidence type="ECO:0000256" key="10">
    <source>
        <dbReference type="ARBA" id="ARBA00022932"/>
    </source>
</evidence>
<proteinExistence type="inferred from homology"/>
<dbReference type="Gene3D" id="3.60.21.50">
    <property type="match status" value="1"/>
</dbReference>
<evidence type="ECO:0000256" key="9">
    <source>
        <dbReference type="ARBA" id="ARBA00022839"/>
    </source>
</evidence>
<dbReference type="GO" id="GO:0008310">
    <property type="term" value="F:single-stranded DNA 3'-5' DNA exonuclease activity"/>
    <property type="evidence" value="ECO:0007669"/>
    <property type="project" value="UniProtKB-EC"/>
</dbReference>
<dbReference type="InterPro" id="IPR011149">
    <property type="entry name" value="Pol2_small_arc"/>
</dbReference>
<dbReference type="Pfam" id="PF04042">
    <property type="entry name" value="DNA_pol_E_B"/>
    <property type="match status" value="1"/>
</dbReference>
<evidence type="ECO:0000256" key="13">
    <source>
        <dbReference type="ARBA" id="ARBA00024817"/>
    </source>
</evidence>
<keyword evidence="11 15" id="KW-0238">DNA-binding</keyword>
<dbReference type="NCBIfam" id="NF003118">
    <property type="entry name" value="PRK04036.1-3"/>
    <property type="match status" value="1"/>
</dbReference>
<comment type="similarity">
    <text evidence="2 15">Belongs to the DNA polymerase delta/II small subunit family.</text>
</comment>
<feature type="domain" description="DNA polymerase alpha/delta/epsilon subunit B" evidence="16">
    <location>
        <begin position="265"/>
        <end position="460"/>
    </location>
</feature>
<dbReference type="GO" id="GO:0006271">
    <property type="term" value="P:DNA strand elongation involved in DNA replication"/>
    <property type="evidence" value="ECO:0007669"/>
    <property type="project" value="TreeGrafter"/>
</dbReference>
<dbReference type="GO" id="GO:0006308">
    <property type="term" value="P:DNA catabolic process"/>
    <property type="evidence" value="ECO:0007669"/>
    <property type="project" value="UniProtKB-UniRule"/>
</dbReference>
<evidence type="ECO:0000256" key="8">
    <source>
        <dbReference type="ARBA" id="ARBA00022801"/>
    </source>
</evidence>
<keyword evidence="5 15" id="KW-0548">Nucleotidyltransferase</keyword>
<dbReference type="SUPFAM" id="SSF56300">
    <property type="entry name" value="Metallo-dependent phosphatases"/>
    <property type="match status" value="1"/>
</dbReference>
<keyword evidence="9 15" id="KW-0269">Exonuclease</keyword>
<evidence type="ECO:0000256" key="4">
    <source>
        <dbReference type="ARBA" id="ARBA00022679"/>
    </source>
</evidence>
<evidence type="ECO:0000256" key="5">
    <source>
        <dbReference type="ARBA" id="ARBA00022695"/>
    </source>
</evidence>
<name>A0A7G9YWJ5_9EURY</name>
<keyword evidence="12 15" id="KW-0511">Multifunctional enzyme</keyword>
<dbReference type="HAMAP" id="MF_00325">
    <property type="entry name" value="DNApol_II_A_arch"/>
    <property type="match status" value="1"/>
</dbReference>
<dbReference type="PANTHER" id="PTHR10416:SF0">
    <property type="entry name" value="DNA POLYMERASE DELTA SUBUNIT 2"/>
    <property type="match status" value="1"/>
</dbReference>
<evidence type="ECO:0000313" key="17">
    <source>
        <dbReference type="EMBL" id="QNO52379.1"/>
    </source>
</evidence>
<comment type="subunit">
    <text evidence="3 15">Heterodimer of a large subunit and a small subunit.</text>
</comment>
<keyword evidence="7 15" id="KW-0540">Nuclease</keyword>
<dbReference type="EMBL" id="MT631508">
    <property type="protein sequence ID" value="QNO52379.1"/>
    <property type="molecule type" value="Genomic_DNA"/>
</dbReference>
<comment type="function">
    <text evidence="13 15">Possesses two activities: a DNA synthesis (polymerase) and an exonucleolytic activity that degrades single-stranded DNA in the 3' to 5' direction. Has a template-primer preference which is characteristic of a replicative DNA polymerase.</text>
</comment>
<comment type="catalytic activity">
    <reaction evidence="1 15">
        <text>Exonucleolytic cleavage in the 3'- to 5'-direction to yield nucleoside 5'-phosphates.</text>
        <dbReference type="EC" id="3.1.11.1"/>
    </reaction>
</comment>
<comment type="catalytic activity">
    <reaction evidence="14 15">
        <text>DNA(n) + a 2'-deoxyribonucleoside 5'-triphosphate = DNA(n+1) + diphosphate</text>
        <dbReference type="Rhea" id="RHEA:22508"/>
        <dbReference type="Rhea" id="RHEA-COMP:17339"/>
        <dbReference type="Rhea" id="RHEA-COMP:17340"/>
        <dbReference type="ChEBI" id="CHEBI:33019"/>
        <dbReference type="ChEBI" id="CHEBI:61560"/>
        <dbReference type="ChEBI" id="CHEBI:173112"/>
        <dbReference type="EC" id="2.7.7.7"/>
    </reaction>
</comment>
<evidence type="ECO:0000256" key="7">
    <source>
        <dbReference type="ARBA" id="ARBA00022722"/>
    </source>
</evidence>
<evidence type="ECO:0000256" key="3">
    <source>
        <dbReference type="ARBA" id="ARBA00011315"/>
    </source>
</evidence>
<dbReference type="InterPro" id="IPR024826">
    <property type="entry name" value="DNA_pol_delta/II_ssu"/>
</dbReference>
<evidence type="ECO:0000256" key="6">
    <source>
        <dbReference type="ARBA" id="ARBA00022705"/>
    </source>
</evidence>
<dbReference type="InterPro" id="IPR007185">
    <property type="entry name" value="DNA_pol_a/d/e_bsu"/>
</dbReference>
<keyword evidence="8 15" id="KW-0378">Hydrolase</keyword>
<evidence type="ECO:0000256" key="11">
    <source>
        <dbReference type="ARBA" id="ARBA00023125"/>
    </source>
</evidence>
<reference evidence="17" key="1">
    <citation type="submission" date="2020-06" db="EMBL/GenBank/DDBJ databases">
        <title>Unique genomic features of the anaerobic methanotrophic archaea.</title>
        <authorList>
            <person name="Chadwick G.L."/>
            <person name="Skennerton C.T."/>
            <person name="Laso-Perez R."/>
            <person name="Leu A.O."/>
            <person name="Speth D.R."/>
            <person name="Yu H."/>
            <person name="Morgan-Lang C."/>
            <person name="Hatzenpichler R."/>
            <person name="Goudeau D."/>
            <person name="Malmstrom R."/>
            <person name="Brazelton W.J."/>
            <person name="Woyke T."/>
            <person name="Hallam S.J."/>
            <person name="Tyson G.W."/>
            <person name="Wegener G."/>
            <person name="Boetius A."/>
            <person name="Orphan V."/>
        </authorList>
    </citation>
    <scope>NUCLEOTIDE SEQUENCE</scope>
</reference>